<dbReference type="EC" id="2.7.7.65" evidence="1"/>
<dbReference type="Gene3D" id="3.30.70.270">
    <property type="match status" value="1"/>
</dbReference>
<dbReference type="EMBL" id="JAMSHT010000001">
    <property type="protein sequence ID" value="MCM8556301.1"/>
    <property type="molecule type" value="Genomic_DNA"/>
</dbReference>
<feature type="transmembrane region" description="Helical" evidence="4">
    <location>
        <begin position="48"/>
        <end position="67"/>
    </location>
</feature>
<dbReference type="InterPro" id="IPR029787">
    <property type="entry name" value="Nucleotide_cyclase"/>
</dbReference>
<evidence type="ECO:0000256" key="4">
    <source>
        <dbReference type="SAM" id="Phobius"/>
    </source>
</evidence>
<dbReference type="PANTHER" id="PTHR45138:SF9">
    <property type="entry name" value="DIGUANYLATE CYCLASE DGCM-RELATED"/>
    <property type="match status" value="1"/>
</dbReference>
<dbReference type="Pfam" id="PF00990">
    <property type="entry name" value="GGDEF"/>
    <property type="match status" value="1"/>
</dbReference>
<keyword evidence="7" id="KW-1185">Reference proteome</keyword>
<comment type="catalytic activity">
    <reaction evidence="2">
        <text>2 GTP = 3',3'-c-di-GMP + 2 diphosphate</text>
        <dbReference type="Rhea" id="RHEA:24898"/>
        <dbReference type="ChEBI" id="CHEBI:33019"/>
        <dbReference type="ChEBI" id="CHEBI:37565"/>
        <dbReference type="ChEBI" id="CHEBI:58805"/>
        <dbReference type="EC" id="2.7.7.65"/>
    </reaction>
</comment>
<dbReference type="CDD" id="cd01949">
    <property type="entry name" value="GGDEF"/>
    <property type="match status" value="1"/>
</dbReference>
<organism evidence="6 7">
    <name type="scientific">Sphingomicrobium sediminis</name>
    <dbReference type="NCBI Taxonomy" id="2950949"/>
    <lineage>
        <taxon>Bacteria</taxon>
        <taxon>Pseudomonadati</taxon>
        <taxon>Pseudomonadota</taxon>
        <taxon>Alphaproteobacteria</taxon>
        <taxon>Sphingomonadales</taxon>
        <taxon>Sphingomonadaceae</taxon>
        <taxon>Sphingomicrobium</taxon>
    </lineage>
</organism>
<dbReference type="SMART" id="SM00267">
    <property type="entry name" value="GGDEF"/>
    <property type="match status" value="1"/>
</dbReference>
<protein>
    <recommendedName>
        <fullName evidence="1">diguanylate cyclase</fullName>
        <ecNumber evidence="1">2.7.7.65</ecNumber>
    </recommendedName>
</protein>
<proteinExistence type="predicted"/>
<dbReference type="GO" id="GO:0005886">
    <property type="term" value="C:plasma membrane"/>
    <property type="evidence" value="ECO:0007669"/>
    <property type="project" value="TreeGrafter"/>
</dbReference>
<feature type="domain" description="GGDEF" evidence="5">
    <location>
        <begin position="233"/>
        <end position="364"/>
    </location>
</feature>
<dbReference type="Proteomes" id="UP001155128">
    <property type="component" value="Unassembled WGS sequence"/>
</dbReference>
<dbReference type="InterPro" id="IPR043128">
    <property type="entry name" value="Rev_trsase/Diguanyl_cyclase"/>
</dbReference>
<dbReference type="AlphaFoldDB" id="A0A9X2J2H8"/>
<feature type="region of interest" description="Disordered" evidence="3">
    <location>
        <begin position="353"/>
        <end position="378"/>
    </location>
</feature>
<dbReference type="RefSeq" id="WP_252111371.1">
    <property type="nucleotide sequence ID" value="NZ_JAMSHT010000001.1"/>
</dbReference>
<dbReference type="InterPro" id="IPR000160">
    <property type="entry name" value="GGDEF_dom"/>
</dbReference>
<feature type="transmembrane region" description="Helical" evidence="4">
    <location>
        <begin position="79"/>
        <end position="98"/>
    </location>
</feature>
<sequence>MFFLFGSFLVALAIADRSLRAARWGALAFFIGGAGILLDALRDPGAEWPRHIALVVHFAAVGLLLQSFTARRDANLPKFSIAAGVVASLWFTPGFVLAPSAETRLVLVQFVALAMIIPVLSLVRQWRDGRAIGTMVFWALALAAMSYFARGVLFLSNPVVGEASDFFASTYNLIFHFTTAVIGFALGLVLLVALGSDAVRRENRESAIDPLTGLGNRRRFNWAISSDEAGKWHCGGVVAIDLDHFKHVNDRFGHGGGDRVLMAVADALKFVFRGQRICRIGGEEFIILLPKEHAGQMASLAARSLAAIESLRFDGPLSQCRISACVGYAIREPDMAIEEAIRRADQAVYAGKAGGRGQVRSADERDAQDDTAIEGKSA</sequence>
<feature type="transmembrane region" description="Helical" evidence="4">
    <location>
        <begin position="104"/>
        <end position="123"/>
    </location>
</feature>
<keyword evidence="4" id="KW-0472">Membrane</keyword>
<dbReference type="NCBIfam" id="TIGR00254">
    <property type="entry name" value="GGDEF"/>
    <property type="match status" value="1"/>
</dbReference>
<accession>A0A9X2J2H8</accession>
<dbReference type="InterPro" id="IPR050469">
    <property type="entry name" value="Diguanylate_Cyclase"/>
</dbReference>
<keyword evidence="4" id="KW-1133">Transmembrane helix</keyword>
<dbReference type="PANTHER" id="PTHR45138">
    <property type="entry name" value="REGULATORY COMPONENTS OF SENSORY TRANSDUCTION SYSTEM"/>
    <property type="match status" value="1"/>
</dbReference>
<evidence type="ECO:0000313" key="6">
    <source>
        <dbReference type="EMBL" id="MCM8556301.1"/>
    </source>
</evidence>
<reference evidence="6" key="1">
    <citation type="submission" date="2022-06" db="EMBL/GenBank/DDBJ databases">
        <title>Sphingomicrobium sedimins sp. nov., a marine bacterium isolated from tidal flat.</title>
        <authorList>
            <person name="Kim C.-H."/>
            <person name="Yoo Y."/>
            <person name="Kim J.-J."/>
        </authorList>
    </citation>
    <scope>NUCLEOTIDE SEQUENCE</scope>
    <source>
        <strain evidence="6">GRR-S6-50</strain>
    </source>
</reference>
<feature type="transmembrane region" description="Helical" evidence="4">
    <location>
        <begin position="173"/>
        <end position="194"/>
    </location>
</feature>
<dbReference type="GO" id="GO:0052621">
    <property type="term" value="F:diguanylate cyclase activity"/>
    <property type="evidence" value="ECO:0007669"/>
    <property type="project" value="UniProtKB-EC"/>
</dbReference>
<evidence type="ECO:0000256" key="2">
    <source>
        <dbReference type="ARBA" id="ARBA00034247"/>
    </source>
</evidence>
<evidence type="ECO:0000259" key="5">
    <source>
        <dbReference type="PROSITE" id="PS50887"/>
    </source>
</evidence>
<evidence type="ECO:0000256" key="1">
    <source>
        <dbReference type="ARBA" id="ARBA00012528"/>
    </source>
</evidence>
<gene>
    <name evidence="6" type="ORF">NDO55_00510</name>
</gene>
<dbReference type="GO" id="GO:0043709">
    <property type="term" value="P:cell adhesion involved in single-species biofilm formation"/>
    <property type="evidence" value="ECO:0007669"/>
    <property type="project" value="TreeGrafter"/>
</dbReference>
<evidence type="ECO:0000256" key="3">
    <source>
        <dbReference type="SAM" id="MobiDB-lite"/>
    </source>
</evidence>
<name>A0A9X2J2H8_9SPHN</name>
<dbReference type="GO" id="GO:1902201">
    <property type="term" value="P:negative regulation of bacterial-type flagellum-dependent cell motility"/>
    <property type="evidence" value="ECO:0007669"/>
    <property type="project" value="TreeGrafter"/>
</dbReference>
<keyword evidence="4" id="KW-0812">Transmembrane</keyword>
<comment type="caution">
    <text evidence="6">The sequence shown here is derived from an EMBL/GenBank/DDBJ whole genome shotgun (WGS) entry which is preliminary data.</text>
</comment>
<evidence type="ECO:0000313" key="7">
    <source>
        <dbReference type="Proteomes" id="UP001155128"/>
    </source>
</evidence>
<dbReference type="SUPFAM" id="SSF55073">
    <property type="entry name" value="Nucleotide cyclase"/>
    <property type="match status" value="1"/>
</dbReference>
<dbReference type="PROSITE" id="PS50887">
    <property type="entry name" value="GGDEF"/>
    <property type="match status" value="1"/>
</dbReference>
<feature type="transmembrane region" description="Helical" evidence="4">
    <location>
        <begin position="135"/>
        <end position="153"/>
    </location>
</feature>